<dbReference type="AlphaFoldDB" id="A0AAD1SL17"/>
<gene>
    <name evidence="1" type="ORF">PECUL_23A001798</name>
</gene>
<accession>A0AAD1SL17</accession>
<dbReference type="Proteomes" id="UP001295444">
    <property type="component" value="Chromosome 07"/>
</dbReference>
<evidence type="ECO:0000313" key="1">
    <source>
        <dbReference type="EMBL" id="CAH2305170.1"/>
    </source>
</evidence>
<proteinExistence type="predicted"/>
<sequence>QIHSWLTKHQVEKKATSNEPQLTSFEKTILKLMPTQKTFSTLYTNMLQHNITLRYPFVIAWEKDLGQTFPEAMWRKMFITPKTLTLSANHTELSRKILYRWYLVPTRLKQMYPEASDKCWRYASTARSMIYIWWTCPVLNPYWTALTKMIHTSTGIRIPQTPDCLLLHNYPPMLPKTTRYLTYQINIAALTLISRSWKKAEAPTMPQCIQLINTTRLYELASRTAFPTRATFWKTAWQTWEAFENKPPPLPPATSQNIIRSLDSRAHHYSDSYHATPMTT</sequence>
<keyword evidence="2" id="KW-1185">Reference proteome</keyword>
<organism evidence="1 2">
    <name type="scientific">Pelobates cultripes</name>
    <name type="common">Western spadefoot toad</name>
    <dbReference type="NCBI Taxonomy" id="61616"/>
    <lineage>
        <taxon>Eukaryota</taxon>
        <taxon>Metazoa</taxon>
        <taxon>Chordata</taxon>
        <taxon>Craniata</taxon>
        <taxon>Vertebrata</taxon>
        <taxon>Euteleostomi</taxon>
        <taxon>Amphibia</taxon>
        <taxon>Batrachia</taxon>
        <taxon>Anura</taxon>
        <taxon>Pelobatoidea</taxon>
        <taxon>Pelobatidae</taxon>
        <taxon>Pelobates</taxon>
    </lineage>
</organism>
<feature type="non-terminal residue" evidence="1">
    <location>
        <position position="280"/>
    </location>
</feature>
<feature type="non-terminal residue" evidence="1">
    <location>
        <position position="1"/>
    </location>
</feature>
<reference evidence="1" key="1">
    <citation type="submission" date="2022-03" db="EMBL/GenBank/DDBJ databases">
        <authorList>
            <person name="Alioto T."/>
            <person name="Alioto T."/>
            <person name="Gomez Garrido J."/>
        </authorList>
    </citation>
    <scope>NUCLEOTIDE SEQUENCE</scope>
</reference>
<dbReference type="EMBL" id="OW240918">
    <property type="protein sequence ID" value="CAH2305170.1"/>
    <property type="molecule type" value="Genomic_DNA"/>
</dbReference>
<protein>
    <recommendedName>
        <fullName evidence="3">Reverse transcriptase</fullName>
    </recommendedName>
</protein>
<evidence type="ECO:0000313" key="2">
    <source>
        <dbReference type="Proteomes" id="UP001295444"/>
    </source>
</evidence>
<evidence type="ECO:0008006" key="3">
    <source>
        <dbReference type="Google" id="ProtNLM"/>
    </source>
</evidence>
<name>A0AAD1SL17_PELCU</name>